<dbReference type="PANTHER" id="PTHR31609:SF1">
    <property type="entry name" value="CARBOHYDRATE DEACETYLASE"/>
    <property type="match status" value="1"/>
</dbReference>
<dbReference type="RefSeq" id="WP_011254476.1">
    <property type="nucleotide sequence ID" value="NC_006814.3"/>
</dbReference>
<dbReference type="BioCyc" id="LACI272621:G1G49-1445-MONOMER"/>
<keyword evidence="6" id="KW-0808">Transferase</keyword>
<dbReference type="HOGENOM" id="CLU_064244_6_0_9"/>
<dbReference type="PANTHER" id="PTHR31609">
    <property type="entry name" value="YDJC DEACETYLASE FAMILY MEMBER"/>
    <property type="match status" value="1"/>
</dbReference>
<dbReference type="KEGG" id="lac:LBA1476"/>
<name>Q5FJ28_LACAC</name>
<dbReference type="EMBL" id="CP000033">
    <property type="protein sequence ID" value="AAV43296.1"/>
    <property type="molecule type" value="Genomic_DNA"/>
</dbReference>
<gene>
    <name evidence="6" type="ordered locus">LBA1476</name>
</gene>
<dbReference type="GO" id="GO:0019213">
    <property type="term" value="F:deacetylase activity"/>
    <property type="evidence" value="ECO:0007669"/>
    <property type="project" value="TreeGrafter"/>
</dbReference>
<evidence type="ECO:0000256" key="3">
    <source>
        <dbReference type="ARBA" id="ARBA00022801"/>
    </source>
</evidence>
<accession>Q5FJ28</accession>
<dbReference type="InterPro" id="IPR011330">
    <property type="entry name" value="Glyco_hydro/deAcase_b/a-brl"/>
</dbReference>
<evidence type="ECO:0000313" key="7">
    <source>
        <dbReference type="Proteomes" id="UP000006381"/>
    </source>
</evidence>
<dbReference type="SUPFAM" id="SSF88713">
    <property type="entry name" value="Glycoside hydrolase/deacetylase"/>
    <property type="match status" value="1"/>
</dbReference>
<evidence type="ECO:0000256" key="2">
    <source>
        <dbReference type="ARBA" id="ARBA00022723"/>
    </source>
</evidence>
<dbReference type="Proteomes" id="UP000006381">
    <property type="component" value="Chromosome"/>
</dbReference>
<dbReference type="STRING" id="272621.LBA1476"/>
<comment type="cofactor">
    <cofactor evidence="1">
        <name>Mg(2+)</name>
        <dbReference type="ChEBI" id="CHEBI:18420"/>
    </cofactor>
</comment>
<protein>
    <submittedName>
        <fullName evidence="6">Putative cellobiose phosphotransferase</fullName>
    </submittedName>
</protein>
<evidence type="ECO:0000256" key="1">
    <source>
        <dbReference type="ARBA" id="ARBA00001946"/>
    </source>
</evidence>
<dbReference type="GO" id="GO:0016740">
    <property type="term" value="F:transferase activity"/>
    <property type="evidence" value="ECO:0007669"/>
    <property type="project" value="UniProtKB-KW"/>
</dbReference>
<evidence type="ECO:0000256" key="4">
    <source>
        <dbReference type="ARBA" id="ARBA00022842"/>
    </source>
</evidence>
<dbReference type="eggNOG" id="COG3394">
    <property type="taxonomic scope" value="Bacteria"/>
</dbReference>
<dbReference type="InterPro" id="IPR006879">
    <property type="entry name" value="YdjC-like"/>
</dbReference>
<keyword evidence="7" id="KW-1185">Reference proteome</keyword>
<dbReference type="GO" id="GO:0005975">
    <property type="term" value="P:carbohydrate metabolic process"/>
    <property type="evidence" value="ECO:0007669"/>
    <property type="project" value="InterPro"/>
</dbReference>
<proteinExistence type="predicted"/>
<evidence type="ECO:0000313" key="6">
    <source>
        <dbReference type="EMBL" id="AAV43296.1"/>
    </source>
</evidence>
<dbReference type="PATRIC" id="fig|272621.13.peg.1398"/>
<dbReference type="AlphaFoldDB" id="Q5FJ28"/>
<keyword evidence="2" id="KW-0479">Metal-binding</keyword>
<dbReference type="GO" id="GO:0046872">
    <property type="term" value="F:metal ion binding"/>
    <property type="evidence" value="ECO:0007669"/>
    <property type="project" value="UniProtKB-KW"/>
</dbReference>
<reference evidence="6 7" key="1">
    <citation type="journal article" date="2005" name="Proc. Natl. Acad. Sci. U.S.A.">
        <title>Complete genome sequence of the probiotic lactic acid bacterium Lactobacillus acidophilus NCFM.</title>
        <authorList>
            <person name="Altermann E."/>
            <person name="Russell W.M."/>
            <person name="Azcarate-Peril M.A."/>
            <person name="Barrangou R."/>
            <person name="Buck B.L."/>
            <person name="McAuliffe O."/>
            <person name="Souther N."/>
            <person name="Dobson A."/>
            <person name="Duong T."/>
            <person name="Callanan M."/>
            <person name="Lick S."/>
            <person name="Hamrick A."/>
            <person name="Cano R."/>
            <person name="Klaenhammer T.R."/>
        </authorList>
    </citation>
    <scope>NUCLEOTIDE SEQUENCE [LARGE SCALE GENOMIC DNA]</scope>
    <source>
        <strain evidence="7">ATCC 700396 / NCK56 / N2 / NCFM</strain>
    </source>
</reference>
<keyword evidence="4" id="KW-0460">Magnesium</keyword>
<dbReference type="GO" id="GO:0016787">
    <property type="term" value="F:hydrolase activity"/>
    <property type="evidence" value="ECO:0007669"/>
    <property type="project" value="UniProtKB-KW"/>
</dbReference>
<dbReference type="OrthoDB" id="9774177at2"/>
<keyword evidence="3" id="KW-0378">Hydrolase</keyword>
<dbReference type="GeneID" id="93289454"/>
<organism evidence="7">
    <name type="scientific">Lactobacillus acidophilus (strain ATCC 700396 / NCK56 / N2 / NCFM)</name>
    <dbReference type="NCBI Taxonomy" id="272621"/>
    <lineage>
        <taxon>Bacteria</taxon>
        <taxon>Bacillati</taxon>
        <taxon>Bacillota</taxon>
        <taxon>Bacilli</taxon>
        <taxon>Lactobacillales</taxon>
        <taxon>Lactobacillaceae</taxon>
        <taxon>Lactobacillus</taxon>
    </lineage>
</organism>
<dbReference type="Gene3D" id="3.20.20.370">
    <property type="entry name" value="Glycoside hydrolase/deacetylase"/>
    <property type="match status" value="1"/>
</dbReference>
<dbReference type="Pfam" id="PF04794">
    <property type="entry name" value="YdjC"/>
    <property type="match status" value="1"/>
</dbReference>
<evidence type="ECO:0000256" key="5">
    <source>
        <dbReference type="ARBA" id="ARBA00023277"/>
    </source>
</evidence>
<keyword evidence="5" id="KW-0119">Carbohydrate metabolism</keyword>
<sequence length="148" mass="16629">MKRLLIRADDLGYARSVNYGIYDSVHQGIINNVGVMVNMPETQMGLDLLKNENIDFGLHTNISNGAPILSSNEVPSLVGDNGNFRSSKEYRKNYVDGKKDIIALNDVVAEIEAQYKKFIELVGRKPDYFEGHAVMSDNFEKGLRIVVY</sequence>